<dbReference type="AlphaFoldDB" id="A0AA48IAS0"/>
<dbReference type="PIRSF" id="PIRSF017288">
    <property type="entry name" value="PMK_GHMP_euk"/>
    <property type="match status" value="1"/>
</dbReference>
<evidence type="ECO:0000256" key="1">
    <source>
        <dbReference type="ARBA" id="ARBA00005017"/>
    </source>
</evidence>
<dbReference type="GO" id="GO:0019287">
    <property type="term" value="P:isopentenyl diphosphate biosynthetic process, mevalonate pathway"/>
    <property type="evidence" value="ECO:0007669"/>
    <property type="project" value="UniProtKB-UniRule"/>
</dbReference>
<dbReference type="InterPro" id="IPR013750">
    <property type="entry name" value="GHMP_kinase_C_dom"/>
</dbReference>
<dbReference type="EC" id="2.7.4.2" evidence="3 13"/>
<keyword evidence="5 13" id="KW-0808">Transferase</keyword>
<dbReference type="SUPFAM" id="SSF54211">
    <property type="entry name" value="Ribosomal protein S5 domain 2-like"/>
    <property type="match status" value="1"/>
</dbReference>
<protein>
    <recommendedName>
        <fullName evidence="3 13">Phosphomevalonate kinase</fullName>
        <ecNumber evidence="3 13">2.7.4.2</ecNumber>
    </recommendedName>
</protein>
<dbReference type="GO" id="GO:0006696">
    <property type="term" value="P:ergosterol biosynthetic process"/>
    <property type="evidence" value="ECO:0007669"/>
    <property type="project" value="TreeGrafter"/>
</dbReference>
<reference evidence="16" key="1">
    <citation type="journal article" date="2023" name="BMC Genomics">
        <title>Chromosome-level genome assemblies of Cutaneotrichosporon spp. (Trichosporonales, Basidiomycota) reveal imbalanced evolution between nucleotide sequences and chromosome synteny.</title>
        <authorList>
            <person name="Kobayashi Y."/>
            <person name="Kayamori A."/>
            <person name="Aoki K."/>
            <person name="Shiwa Y."/>
            <person name="Matsutani M."/>
            <person name="Fujita N."/>
            <person name="Sugita T."/>
            <person name="Iwasaki W."/>
            <person name="Tanaka N."/>
            <person name="Takashima M."/>
        </authorList>
    </citation>
    <scope>NUCLEOTIDE SEQUENCE</scope>
    <source>
        <strain evidence="16">HIS019</strain>
    </source>
</reference>
<dbReference type="InterPro" id="IPR014721">
    <property type="entry name" value="Ribsml_uS5_D2-typ_fold_subgr"/>
</dbReference>
<evidence type="ECO:0000256" key="13">
    <source>
        <dbReference type="PIRNR" id="PIRNR017288"/>
    </source>
</evidence>
<evidence type="ECO:0000313" key="16">
    <source>
        <dbReference type="EMBL" id="BEI87361.1"/>
    </source>
</evidence>
<keyword evidence="9 13" id="KW-0752">Steroid biosynthesis</keyword>
<keyword evidence="4 13" id="KW-0444">Lipid biosynthesis</keyword>
<dbReference type="Pfam" id="PF08544">
    <property type="entry name" value="GHMP_kinases_C"/>
    <property type="match status" value="1"/>
</dbReference>
<evidence type="ECO:0000256" key="8">
    <source>
        <dbReference type="ARBA" id="ARBA00022840"/>
    </source>
</evidence>
<dbReference type="PANTHER" id="PTHR31814:SF2">
    <property type="entry name" value="PHOSPHOMEVALONATE KINASE"/>
    <property type="match status" value="1"/>
</dbReference>
<evidence type="ECO:0000256" key="5">
    <source>
        <dbReference type="ARBA" id="ARBA00022679"/>
    </source>
</evidence>
<dbReference type="Gene3D" id="3.30.230.10">
    <property type="match status" value="1"/>
</dbReference>
<dbReference type="GO" id="GO:0005524">
    <property type="term" value="F:ATP binding"/>
    <property type="evidence" value="ECO:0007669"/>
    <property type="project" value="UniProtKB-UniRule"/>
</dbReference>
<dbReference type="Gene3D" id="3.30.70.890">
    <property type="entry name" value="GHMP kinase, C-terminal domain"/>
    <property type="match status" value="1"/>
</dbReference>
<evidence type="ECO:0000259" key="15">
    <source>
        <dbReference type="Pfam" id="PF08544"/>
    </source>
</evidence>
<keyword evidence="7 13" id="KW-0418">Kinase</keyword>
<dbReference type="InterPro" id="IPR035102">
    <property type="entry name" value="Phosphomevalonate_kinase"/>
</dbReference>
<keyword evidence="11 13" id="KW-0753">Steroid metabolism</keyword>
<keyword evidence="6" id="KW-0547">Nucleotide-binding</keyword>
<evidence type="ECO:0000256" key="12">
    <source>
        <dbReference type="ARBA" id="ARBA00029326"/>
    </source>
</evidence>
<dbReference type="Proteomes" id="UP001233271">
    <property type="component" value="Chromosome 1"/>
</dbReference>
<evidence type="ECO:0000256" key="7">
    <source>
        <dbReference type="ARBA" id="ARBA00022777"/>
    </source>
</evidence>
<dbReference type="RefSeq" id="XP_060452627.1">
    <property type="nucleotide sequence ID" value="XM_060604086.1"/>
</dbReference>
<feature type="domain" description="GHMP kinase C-terminal" evidence="15">
    <location>
        <begin position="373"/>
        <end position="441"/>
    </location>
</feature>
<dbReference type="EMBL" id="AP028212">
    <property type="protein sequence ID" value="BEI87361.1"/>
    <property type="molecule type" value="Genomic_DNA"/>
</dbReference>
<comment type="pathway">
    <text evidence="1 13">Isoprenoid biosynthesis; isopentenyl diphosphate biosynthesis via mevalonate pathway; isopentenyl diphosphate from (R)-mevalonate: step 2/3.</text>
</comment>
<gene>
    <name evidence="16" type="primary">ERG8</name>
    <name evidence="16" type="ORF">CcaverHIS019_0100790</name>
</gene>
<keyword evidence="8" id="KW-0067">ATP-binding</keyword>
<dbReference type="Pfam" id="PF00288">
    <property type="entry name" value="GHMP_kinases_N"/>
    <property type="match status" value="1"/>
</dbReference>
<dbReference type="InterPro" id="IPR006204">
    <property type="entry name" value="GHMP_kinase_N_dom"/>
</dbReference>
<evidence type="ECO:0000256" key="11">
    <source>
        <dbReference type="ARBA" id="ARBA00023221"/>
    </source>
</evidence>
<comment type="similarity">
    <text evidence="2 13">Belongs to the GHMP kinase family. Mevalonate kinase subfamily.</text>
</comment>
<dbReference type="GO" id="GO:0005777">
    <property type="term" value="C:peroxisome"/>
    <property type="evidence" value="ECO:0007669"/>
    <property type="project" value="TreeGrafter"/>
</dbReference>
<keyword evidence="17" id="KW-1185">Reference proteome</keyword>
<keyword evidence="10 13" id="KW-0443">Lipid metabolism</keyword>
<organism evidence="16 17">
    <name type="scientific">Cutaneotrichosporon cavernicola</name>
    <dbReference type="NCBI Taxonomy" id="279322"/>
    <lineage>
        <taxon>Eukaryota</taxon>
        <taxon>Fungi</taxon>
        <taxon>Dikarya</taxon>
        <taxon>Basidiomycota</taxon>
        <taxon>Agaricomycotina</taxon>
        <taxon>Tremellomycetes</taxon>
        <taxon>Trichosporonales</taxon>
        <taxon>Trichosporonaceae</taxon>
        <taxon>Cutaneotrichosporon</taxon>
    </lineage>
</organism>
<name>A0AA48IAS0_9TREE</name>
<dbReference type="KEGG" id="ccac:CcaHIS019_0100790"/>
<dbReference type="InterPro" id="IPR016005">
    <property type="entry name" value="Erg8"/>
</dbReference>
<dbReference type="GeneID" id="85491232"/>
<evidence type="ECO:0000256" key="2">
    <source>
        <dbReference type="ARBA" id="ARBA00006495"/>
    </source>
</evidence>
<evidence type="ECO:0000256" key="9">
    <source>
        <dbReference type="ARBA" id="ARBA00022955"/>
    </source>
</evidence>
<evidence type="ECO:0000256" key="3">
    <source>
        <dbReference type="ARBA" id="ARBA00012958"/>
    </source>
</evidence>
<evidence type="ECO:0000256" key="4">
    <source>
        <dbReference type="ARBA" id="ARBA00022516"/>
    </source>
</evidence>
<proteinExistence type="inferred from homology"/>
<dbReference type="PANTHER" id="PTHR31814">
    <property type="match status" value="1"/>
</dbReference>
<dbReference type="GO" id="GO:0010142">
    <property type="term" value="P:farnesyl diphosphate biosynthetic process, mevalonate pathway"/>
    <property type="evidence" value="ECO:0007669"/>
    <property type="project" value="TreeGrafter"/>
</dbReference>
<evidence type="ECO:0000256" key="6">
    <source>
        <dbReference type="ARBA" id="ARBA00022741"/>
    </source>
</evidence>
<feature type="domain" description="GHMP kinase N-terminal" evidence="14">
    <location>
        <begin position="168"/>
        <end position="231"/>
    </location>
</feature>
<evidence type="ECO:0000259" key="14">
    <source>
        <dbReference type="Pfam" id="PF00288"/>
    </source>
</evidence>
<evidence type="ECO:0000256" key="10">
    <source>
        <dbReference type="ARBA" id="ARBA00023098"/>
    </source>
</evidence>
<dbReference type="InterPro" id="IPR020568">
    <property type="entry name" value="Ribosomal_Su5_D2-typ_SF"/>
</dbReference>
<evidence type="ECO:0000313" key="17">
    <source>
        <dbReference type="Proteomes" id="UP001233271"/>
    </source>
</evidence>
<comment type="catalytic activity">
    <reaction evidence="12">
        <text>(R)-5-phosphomevalonate + ATP = (R)-5-diphosphomevalonate + ADP</text>
        <dbReference type="Rhea" id="RHEA:16341"/>
        <dbReference type="ChEBI" id="CHEBI:30616"/>
        <dbReference type="ChEBI" id="CHEBI:57557"/>
        <dbReference type="ChEBI" id="CHEBI:58146"/>
        <dbReference type="ChEBI" id="CHEBI:456216"/>
        <dbReference type="EC" id="2.7.4.2"/>
    </reaction>
    <physiologicalReaction direction="left-to-right" evidence="12">
        <dbReference type="Rhea" id="RHEA:16342"/>
    </physiologicalReaction>
</comment>
<sequence length="479" mass="50967">MPDHTIVSAPGKVLLAGGYLVLDPNYTGLVVATSSRFFASVKPTTDPCPSGTARVRVRAGQFPASPLWSYTVSESGVEGSDVPSQKNKFIFLTLDNVLRYVQARLHATGRDGDFERLMGGGLDIVVLADNDFYTQREQLIAAGLPARLESLASLTPFCPLPRPIEQTNKTGLGSSAALVTSLVAGILSHLGLVDVTTPEGIDIVHSLAQAAHCLAQGKVGSGFDVASAVYGTHVYCRFSPAVLEPLFAEFERGEKGDAVYNVVHEGKWDQEARPLRLPRGLRLMLADVDAGTDTPSFVGRVLKWRKENPEQALAEWIELDKANRSLEQALATLIELESSPEYDDELQAAARSRVGDLKPGRISTALQSLTATIEAIRTGMRKMSASSQVPIEPPEQTRLLDACSALPGVLGGGVPGAGGYDAVWILVVDQDAIANSVQDVWAGWTEMSVSPLSSKQSDGGLVLVASADDVPGLKAALAR</sequence>
<dbReference type="GO" id="GO:0004631">
    <property type="term" value="F:phosphomevalonate kinase activity"/>
    <property type="evidence" value="ECO:0007669"/>
    <property type="project" value="UniProtKB-UniRule"/>
</dbReference>
<accession>A0AA48IAS0</accession>
<dbReference type="InterPro" id="IPR036554">
    <property type="entry name" value="GHMP_kinase_C_sf"/>
</dbReference>